<dbReference type="Proteomes" id="UP000184342">
    <property type="component" value="Unassembled WGS sequence"/>
</dbReference>
<reference evidence="11 12" key="1">
    <citation type="submission" date="2016-11" db="EMBL/GenBank/DDBJ databases">
        <authorList>
            <person name="Jaros S."/>
            <person name="Januszkiewicz K."/>
            <person name="Wedrychowicz H."/>
        </authorList>
    </citation>
    <scope>NUCLEOTIDE SEQUENCE [LARGE SCALE GENOMIC DNA]</scope>
    <source>
        <strain evidence="11 12">DSM 15970</strain>
    </source>
</reference>
<comment type="catalytic activity">
    <reaction evidence="1">
        <text>ATP + protein L-histidine = ADP + protein N-phospho-L-histidine.</text>
        <dbReference type="EC" id="2.7.13.3"/>
    </reaction>
</comment>
<dbReference type="InterPro" id="IPR003594">
    <property type="entry name" value="HATPase_dom"/>
</dbReference>
<name>A0A1M6CVN7_9FIRM</name>
<dbReference type="OrthoDB" id="9813151at2"/>
<dbReference type="PRINTS" id="PR00344">
    <property type="entry name" value="BCTRLSENSOR"/>
</dbReference>
<dbReference type="PANTHER" id="PTHR45453">
    <property type="entry name" value="PHOSPHATE REGULON SENSOR PROTEIN PHOR"/>
    <property type="match status" value="1"/>
</dbReference>
<dbReference type="AlphaFoldDB" id="A0A1M6CVN7"/>
<dbReference type="CDD" id="cd00075">
    <property type="entry name" value="HATPase"/>
    <property type="match status" value="1"/>
</dbReference>
<feature type="transmembrane region" description="Helical" evidence="9">
    <location>
        <begin position="6"/>
        <end position="25"/>
    </location>
</feature>
<keyword evidence="5" id="KW-0808">Transferase</keyword>
<evidence type="ECO:0000313" key="12">
    <source>
        <dbReference type="Proteomes" id="UP000184342"/>
    </source>
</evidence>
<evidence type="ECO:0000256" key="9">
    <source>
        <dbReference type="SAM" id="Phobius"/>
    </source>
</evidence>
<dbReference type="GO" id="GO:0016036">
    <property type="term" value="P:cellular response to phosphate starvation"/>
    <property type="evidence" value="ECO:0007669"/>
    <property type="project" value="TreeGrafter"/>
</dbReference>
<dbReference type="SMART" id="SM00387">
    <property type="entry name" value="HATPase_c"/>
    <property type="match status" value="1"/>
</dbReference>
<dbReference type="GO" id="GO:0005886">
    <property type="term" value="C:plasma membrane"/>
    <property type="evidence" value="ECO:0007669"/>
    <property type="project" value="TreeGrafter"/>
</dbReference>
<dbReference type="FunFam" id="1.10.287.130:FF:000001">
    <property type="entry name" value="Two-component sensor histidine kinase"/>
    <property type="match status" value="1"/>
</dbReference>
<accession>A0A1M6CVN7</accession>
<dbReference type="Gene3D" id="1.10.287.130">
    <property type="match status" value="1"/>
</dbReference>
<dbReference type="Pfam" id="PF00512">
    <property type="entry name" value="HisKA"/>
    <property type="match status" value="1"/>
</dbReference>
<keyword evidence="8 9" id="KW-0472">Membrane</keyword>
<proteinExistence type="predicted"/>
<dbReference type="SUPFAM" id="SSF47384">
    <property type="entry name" value="Homodimeric domain of signal transducing histidine kinase"/>
    <property type="match status" value="1"/>
</dbReference>
<keyword evidence="12" id="KW-1185">Reference proteome</keyword>
<organism evidence="11 12">
    <name type="scientific">Parasporobacterium paucivorans DSM 15970</name>
    <dbReference type="NCBI Taxonomy" id="1122934"/>
    <lineage>
        <taxon>Bacteria</taxon>
        <taxon>Bacillati</taxon>
        <taxon>Bacillota</taxon>
        <taxon>Clostridia</taxon>
        <taxon>Lachnospirales</taxon>
        <taxon>Lachnospiraceae</taxon>
        <taxon>Parasporobacterium</taxon>
    </lineage>
</organism>
<sequence length="470" mass="53274">MNRTLYSNILLAYILFAVCAFLVLFRFTSDRFYLHLVKNEAEIMYDNAYLISSQYDLYDIQSGPEDKRLSAFLSTMSGTLDARIRILDESGTVLVDSKEASPSGTIVSFDTSYFEGNYYRIGTFFDTFKEDVLSVYLPITGNYTTTGYIVLNASLDSVVPEQEYILGQIYISFLIILLLSLVFLVIFYLMVYKPIRKICGALSEYAKGNLSYPPPEIKADNELGMISVSLGLVASELKTLKVEQNKFIANVSHDFRSPLTSIKGYIEAMKDGTIPPEMQEKYLDTVLFETQRLTKLTESILSLNTGEKAGSRLRYQVFDINTIVKHTVEALEGICQKKKITVHLTFEERSYMVWADMEKIQQVVYNLVDNAVKFSNAKSKINISVYDKGEKVFVSVKDNGVGIPKENLNKIWERFFKTDQSRGRDKTGTGLGLAITKEIIQEHNENINVISTKNVGSEFIFTLQKSKKKA</sequence>
<keyword evidence="9" id="KW-0812">Transmembrane</keyword>
<dbReference type="GO" id="GO:0004721">
    <property type="term" value="F:phosphoprotein phosphatase activity"/>
    <property type="evidence" value="ECO:0007669"/>
    <property type="project" value="TreeGrafter"/>
</dbReference>
<evidence type="ECO:0000256" key="7">
    <source>
        <dbReference type="ARBA" id="ARBA00023012"/>
    </source>
</evidence>
<dbReference type="EC" id="2.7.13.3" evidence="3"/>
<evidence type="ECO:0000313" key="11">
    <source>
        <dbReference type="EMBL" id="SHI64953.1"/>
    </source>
</evidence>
<feature type="domain" description="Histidine kinase" evidence="10">
    <location>
        <begin position="250"/>
        <end position="467"/>
    </location>
</feature>
<dbReference type="SUPFAM" id="SSF158472">
    <property type="entry name" value="HAMP domain-like"/>
    <property type="match status" value="1"/>
</dbReference>
<evidence type="ECO:0000259" key="10">
    <source>
        <dbReference type="PROSITE" id="PS50109"/>
    </source>
</evidence>
<feature type="transmembrane region" description="Helical" evidence="9">
    <location>
        <begin position="169"/>
        <end position="191"/>
    </location>
</feature>
<dbReference type="PANTHER" id="PTHR45453:SF1">
    <property type="entry name" value="PHOSPHATE REGULON SENSOR PROTEIN PHOR"/>
    <property type="match status" value="1"/>
</dbReference>
<dbReference type="SMART" id="SM00388">
    <property type="entry name" value="HisKA"/>
    <property type="match status" value="1"/>
</dbReference>
<evidence type="ECO:0000256" key="4">
    <source>
        <dbReference type="ARBA" id="ARBA00022553"/>
    </source>
</evidence>
<evidence type="ECO:0000256" key="8">
    <source>
        <dbReference type="ARBA" id="ARBA00023136"/>
    </source>
</evidence>
<dbReference type="RefSeq" id="WP_073992876.1">
    <property type="nucleotide sequence ID" value="NZ_FQYT01000005.1"/>
</dbReference>
<dbReference type="FunFam" id="3.30.565.10:FF:000006">
    <property type="entry name" value="Sensor histidine kinase WalK"/>
    <property type="match status" value="1"/>
</dbReference>
<dbReference type="InterPro" id="IPR050351">
    <property type="entry name" value="BphY/WalK/GraS-like"/>
</dbReference>
<keyword evidence="7" id="KW-0902">Two-component regulatory system</keyword>
<protein>
    <recommendedName>
        <fullName evidence="3">histidine kinase</fullName>
        <ecNumber evidence="3">2.7.13.3</ecNumber>
    </recommendedName>
</protein>
<dbReference type="InterPro" id="IPR004358">
    <property type="entry name" value="Sig_transdc_His_kin-like_C"/>
</dbReference>
<dbReference type="InterPro" id="IPR036890">
    <property type="entry name" value="HATPase_C_sf"/>
</dbReference>
<dbReference type="Pfam" id="PF02518">
    <property type="entry name" value="HATPase_c"/>
    <property type="match status" value="1"/>
</dbReference>
<dbReference type="InterPro" id="IPR005467">
    <property type="entry name" value="His_kinase_dom"/>
</dbReference>
<dbReference type="Gene3D" id="3.30.565.10">
    <property type="entry name" value="Histidine kinase-like ATPase, C-terminal domain"/>
    <property type="match status" value="1"/>
</dbReference>
<dbReference type="STRING" id="1122934.SAMN02745691_00600"/>
<comment type="subcellular location">
    <subcellularLocation>
        <location evidence="2">Membrane</location>
    </subcellularLocation>
</comment>
<evidence type="ECO:0000256" key="6">
    <source>
        <dbReference type="ARBA" id="ARBA00022777"/>
    </source>
</evidence>
<dbReference type="InterPro" id="IPR003661">
    <property type="entry name" value="HisK_dim/P_dom"/>
</dbReference>
<dbReference type="PROSITE" id="PS50109">
    <property type="entry name" value="HIS_KIN"/>
    <property type="match status" value="1"/>
</dbReference>
<evidence type="ECO:0000256" key="1">
    <source>
        <dbReference type="ARBA" id="ARBA00000085"/>
    </source>
</evidence>
<dbReference type="GO" id="GO:0000155">
    <property type="term" value="F:phosphorelay sensor kinase activity"/>
    <property type="evidence" value="ECO:0007669"/>
    <property type="project" value="InterPro"/>
</dbReference>
<dbReference type="EMBL" id="FQYT01000005">
    <property type="protein sequence ID" value="SHI64953.1"/>
    <property type="molecule type" value="Genomic_DNA"/>
</dbReference>
<gene>
    <name evidence="11" type="ORF">SAMN02745691_00600</name>
</gene>
<evidence type="ECO:0000256" key="5">
    <source>
        <dbReference type="ARBA" id="ARBA00022679"/>
    </source>
</evidence>
<dbReference type="Gene3D" id="6.10.340.10">
    <property type="match status" value="1"/>
</dbReference>
<dbReference type="SUPFAM" id="SSF55874">
    <property type="entry name" value="ATPase domain of HSP90 chaperone/DNA topoisomerase II/histidine kinase"/>
    <property type="match status" value="1"/>
</dbReference>
<keyword evidence="9" id="KW-1133">Transmembrane helix</keyword>
<keyword evidence="6 11" id="KW-0418">Kinase</keyword>
<dbReference type="InterPro" id="IPR036097">
    <property type="entry name" value="HisK_dim/P_sf"/>
</dbReference>
<evidence type="ECO:0000256" key="2">
    <source>
        <dbReference type="ARBA" id="ARBA00004370"/>
    </source>
</evidence>
<evidence type="ECO:0000256" key="3">
    <source>
        <dbReference type="ARBA" id="ARBA00012438"/>
    </source>
</evidence>
<dbReference type="CDD" id="cd00082">
    <property type="entry name" value="HisKA"/>
    <property type="match status" value="1"/>
</dbReference>
<keyword evidence="4" id="KW-0597">Phosphoprotein</keyword>